<keyword evidence="3" id="KW-1185">Reference proteome</keyword>
<dbReference type="STRING" id="1408416.GCA_000702765_00665"/>
<dbReference type="SUPFAM" id="SSF55729">
    <property type="entry name" value="Acyl-CoA N-acyltransferases (Nat)"/>
    <property type="match status" value="1"/>
</dbReference>
<dbReference type="KEGG" id="ahk:NCTC10172_00110"/>
<dbReference type="Proteomes" id="UP000290909">
    <property type="component" value="Chromosome"/>
</dbReference>
<evidence type="ECO:0000259" key="1">
    <source>
        <dbReference type="PROSITE" id="PS51186"/>
    </source>
</evidence>
<dbReference type="EMBL" id="LR215050">
    <property type="protein sequence ID" value="VEU82104.1"/>
    <property type="molecule type" value="Genomic_DNA"/>
</dbReference>
<organism evidence="2 3">
    <name type="scientific">Acholeplasma hippikon</name>
    <dbReference type="NCBI Taxonomy" id="264636"/>
    <lineage>
        <taxon>Bacteria</taxon>
        <taxon>Bacillati</taxon>
        <taxon>Mycoplasmatota</taxon>
        <taxon>Mollicutes</taxon>
        <taxon>Acholeplasmatales</taxon>
        <taxon>Acholeplasmataceae</taxon>
        <taxon>Acholeplasma</taxon>
    </lineage>
</organism>
<dbReference type="InterPro" id="IPR051531">
    <property type="entry name" value="N-acetyltransferase"/>
</dbReference>
<dbReference type="AlphaFoldDB" id="A0A449BI22"/>
<name>A0A449BI22_9MOLU</name>
<dbReference type="GO" id="GO:0016747">
    <property type="term" value="F:acyltransferase activity, transferring groups other than amino-acyl groups"/>
    <property type="evidence" value="ECO:0007669"/>
    <property type="project" value="InterPro"/>
</dbReference>
<protein>
    <submittedName>
        <fullName evidence="2">Ribosomal-protein-alanine acetyltransferase</fullName>
    </submittedName>
</protein>
<evidence type="ECO:0000313" key="3">
    <source>
        <dbReference type="Proteomes" id="UP000290909"/>
    </source>
</evidence>
<sequence>MILFIKFDYMDSDIEPLLKLYHDNKKYISVSANFFEYVLENDFVYLYKIFSDDKLIGTLHLEQDDEILYLSIMIDKDYHHQGYATYTLKEVLKDSFHLGYKKIVVYIDKNNLNSIKLFEKVGFKFKEEDKELLTYVYDLSFIE</sequence>
<accession>A0A449BI22</accession>
<dbReference type="PROSITE" id="PS51186">
    <property type="entry name" value="GNAT"/>
    <property type="match status" value="1"/>
</dbReference>
<dbReference type="PANTHER" id="PTHR43792">
    <property type="entry name" value="GNAT FAMILY, PUTATIVE (AFU_ORTHOLOGUE AFUA_3G00765)-RELATED-RELATED"/>
    <property type="match status" value="1"/>
</dbReference>
<dbReference type="Gene3D" id="3.40.630.30">
    <property type="match status" value="1"/>
</dbReference>
<feature type="domain" description="N-acetyltransferase" evidence="1">
    <location>
        <begin position="5"/>
        <end position="142"/>
    </location>
</feature>
<dbReference type="InterPro" id="IPR000182">
    <property type="entry name" value="GNAT_dom"/>
</dbReference>
<proteinExistence type="predicted"/>
<evidence type="ECO:0000313" key="2">
    <source>
        <dbReference type="EMBL" id="VEU82104.1"/>
    </source>
</evidence>
<dbReference type="InterPro" id="IPR016181">
    <property type="entry name" value="Acyl_CoA_acyltransferase"/>
</dbReference>
<reference evidence="2 3" key="1">
    <citation type="submission" date="2019-01" db="EMBL/GenBank/DDBJ databases">
        <authorList>
            <consortium name="Pathogen Informatics"/>
        </authorList>
    </citation>
    <scope>NUCLEOTIDE SEQUENCE [LARGE SCALE GENOMIC DNA]</scope>
    <source>
        <strain evidence="2 3">NCTC10172</strain>
    </source>
</reference>
<keyword evidence="2" id="KW-0808">Transferase</keyword>
<dbReference type="Pfam" id="PF00583">
    <property type="entry name" value="Acetyltransf_1"/>
    <property type="match status" value="1"/>
</dbReference>
<gene>
    <name evidence="2" type="ORF">NCTC10172_00110</name>
</gene>
<dbReference type="RefSeq" id="WP_035368950.1">
    <property type="nucleotide sequence ID" value="NZ_LR215050.1"/>
</dbReference>